<dbReference type="SUPFAM" id="SSF53335">
    <property type="entry name" value="S-adenosyl-L-methionine-dependent methyltransferases"/>
    <property type="match status" value="1"/>
</dbReference>
<dbReference type="FunFam" id="3.40.50.150:FF:000016">
    <property type="entry name" value="Protein arginine N-methyltransferase 6"/>
    <property type="match status" value="1"/>
</dbReference>
<dbReference type="InterPro" id="IPR029063">
    <property type="entry name" value="SAM-dependent_MTases_sf"/>
</dbReference>
<evidence type="ECO:0000256" key="6">
    <source>
        <dbReference type="PROSITE-ProRule" id="PRU01015"/>
    </source>
</evidence>
<dbReference type="PANTHER" id="PTHR11006">
    <property type="entry name" value="PROTEIN ARGININE N-METHYLTRANSFERASE"/>
    <property type="match status" value="1"/>
</dbReference>
<dbReference type="GO" id="GO:0016274">
    <property type="term" value="F:protein-arginine N-methyltransferase activity"/>
    <property type="evidence" value="ECO:0007669"/>
    <property type="project" value="InterPro"/>
</dbReference>
<protein>
    <recommendedName>
        <fullName evidence="4">Protein arginine N-methyltransferase 6</fullName>
    </recommendedName>
    <alternativeName>
        <fullName evidence="5">Histone-arginine N-methyltransferase PRMT6</fullName>
    </alternativeName>
</protein>
<dbReference type="Gene3D" id="3.40.50.150">
    <property type="entry name" value="Vaccinia Virus protein VP39"/>
    <property type="match status" value="1"/>
</dbReference>
<organism evidence="9">
    <name type="scientific">Ixodes ricinus</name>
    <name type="common">Common tick</name>
    <name type="synonym">Acarus ricinus</name>
    <dbReference type="NCBI Taxonomy" id="34613"/>
    <lineage>
        <taxon>Eukaryota</taxon>
        <taxon>Metazoa</taxon>
        <taxon>Ecdysozoa</taxon>
        <taxon>Arthropoda</taxon>
        <taxon>Chelicerata</taxon>
        <taxon>Arachnida</taxon>
        <taxon>Acari</taxon>
        <taxon>Parasitiformes</taxon>
        <taxon>Ixodida</taxon>
        <taxon>Ixodoidea</taxon>
        <taxon>Ixodidae</taxon>
        <taxon>Ixodinae</taxon>
        <taxon>Ixodes</taxon>
    </lineage>
</organism>
<dbReference type="InterPro" id="IPR055135">
    <property type="entry name" value="PRMT_dom"/>
</dbReference>
<dbReference type="GO" id="GO:0032259">
    <property type="term" value="P:methylation"/>
    <property type="evidence" value="ECO:0007669"/>
    <property type="project" value="UniProtKB-KW"/>
</dbReference>
<evidence type="ECO:0000256" key="4">
    <source>
        <dbReference type="ARBA" id="ARBA00040406"/>
    </source>
</evidence>
<dbReference type="Pfam" id="PF06325">
    <property type="entry name" value="PrmA"/>
    <property type="match status" value="1"/>
</dbReference>
<dbReference type="InterPro" id="IPR025799">
    <property type="entry name" value="Arg_MeTrfase"/>
</dbReference>
<dbReference type="CDD" id="cd02440">
    <property type="entry name" value="AdoMet_MTases"/>
    <property type="match status" value="1"/>
</dbReference>
<accession>A0A0K8RFG2</accession>
<evidence type="ECO:0000256" key="2">
    <source>
        <dbReference type="ARBA" id="ARBA00022679"/>
    </source>
</evidence>
<evidence type="ECO:0000313" key="9">
    <source>
        <dbReference type="EMBL" id="JAA69209.1"/>
    </source>
</evidence>
<dbReference type="Pfam" id="PF22528">
    <property type="entry name" value="PRMT_C"/>
    <property type="match status" value="1"/>
</dbReference>
<evidence type="ECO:0000256" key="5">
    <source>
        <dbReference type="ARBA" id="ARBA00042685"/>
    </source>
</evidence>
<feature type="region of interest" description="Disordered" evidence="7">
    <location>
        <begin position="1"/>
        <end position="32"/>
    </location>
</feature>
<sequence>MEDAVNNSTNSVINASNSTLKRKHSTEEISDENLKLRTKHDNEYFKCYSGLDIHREMIGDVARTFTYRKGILNNYSSIYQKAVLDLGAGTGILSMFCAQAGARKVYAVEASDIAEVARKVVSSNKVDDQVTVIQSRAEDTTLPEKVDVIVSEWMGYMLLYESMLQSVIFARDKWLTKDGVLLPEKARMFIAPLTDPDEGLERIEFWKMVKDNFHVDMSCVTEFARAEMYKHITVKTVDMENVISRGTCFLELDLYTVKSEDLQCIKENFMCCCYGHGRVHAFVIWFSVEFPRDVILSTSPYDSETHWQQTVLYINPVDVKQDSEIRGTITINPSAEHHRMLDVELAFTVDGRQPRKQVYRMNDCGP</sequence>
<dbReference type="PROSITE" id="PS51678">
    <property type="entry name" value="SAM_MT_PRMT"/>
    <property type="match status" value="1"/>
</dbReference>
<dbReference type="Gene3D" id="2.70.160.11">
    <property type="entry name" value="Hnrnp arginine n-methyltransferase1"/>
    <property type="match status" value="1"/>
</dbReference>
<evidence type="ECO:0000256" key="7">
    <source>
        <dbReference type="SAM" id="MobiDB-lite"/>
    </source>
</evidence>
<evidence type="ECO:0000256" key="1">
    <source>
        <dbReference type="ARBA" id="ARBA00022603"/>
    </source>
</evidence>
<dbReference type="GO" id="GO:0042054">
    <property type="term" value="F:histone methyltransferase activity"/>
    <property type="evidence" value="ECO:0007669"/>
    <property type="project" value="TreeGrafter"/>
</dbReference>
<dbReference type="PANTHER" id="PTHR11006:SF73">
    <property type="entry name" value="PROTEIN ARGININE N-METHYLTRANSFERASE 6"/>
    <property type="match status" value="1"/>
</dbReference>
<evidence type="ECO:0000256" key="3">
    <source>
        <dbReference type="ARBA" id="ARBA00022691"/>
    </source>
</evidence>
<proteinExistence type="evidence at transcript level"/>
<feature type="domain" description="Protein arginine N-methyltransferase" evidence="8">
    <location>
        <begin position="185"/>
        <end position="350"/>
    </location>
</feature>
<dbReference type="EMBL" id="GADI01004599">
    <property type="protein sequence ID" value="JAA69209.1"/>
    <property type="molecule type" value="mRNA"/>
</dbReference>
<keyword evidence="1 6" id="KW-0489">Methyltransferase</keyword>
<feature type="compositionally biased region" description="Polar residues" evidence="7">
    <location>
        <begin position="1"/>
        <end position="19"/>
    </location>
</feature>
<reference evidence="9" key="1">
    <citation type="submission" date="2012-12" db="EMBL/GenBank/DDBJ databases">
        <title>Identification and characterization of a phenylalanine ammonia-lyase gene family in Isatis indigotica Fort.</title>
        <authorList>
            <person name="Liu Q."/>
            <person name="Chen J."/>
            <person name="Zhou X."/>
            <person name="Di P."/>
            <person name="Xiao Y."/>
            <person name="Xuan H."/>
            <person name="Zhang L."/>
            <person name="Chen W."/>
        </authorList>
    </citation>
    <scope>NUCLEOTIDE SEQUENCE</scope>
    <source>
        <tissue evidence="9">Salivary gland</tissue>
    </source>
</reference>
<keyword evidence="3 6" id="KW-0949">S-adenosyl-L-methionine</keyword>
<evidence type="ECO:0000259" key="8">
    <source>
        <dbReference type="Pfam" id="PF22528"/>
    </source>
</evidence>
<dbReference type="AlphaFoldDB" id="A0A0K8RFG2"/>
<keyword evidence="2 6" id="KW-0808">Transferase</keyword>
<name>A0A0K8RFG2_IXORI</name>